<reference evidence="1" key="1">
    <citation type="submission" date="2022-08" db="EMBL/GenBank/DDBJ databases">
        <title>Genome sequencing of akame (Lates japonicus).</title>
        <authorList>
            <person name="Hashiguchi Y."/>
            <person name="Takahashi H."/>
        </authorList>
    </citation>
    <scope>NUCLEOTIDE SEQUENCE</scope>
    <source>
        <strain evidence="1">Kochi</strain>
    </source>
</reference>
<accession>A0AAD3N745</accession>
<dbReference type="Proteomes" id="UP001279410">
    <property type="component" value="Unassembled WGS sequence"/>
</dbReference>
<organism evidence="1 2">
    <name type="scientific">Lates japonicus</name>
    <name type="common">Japanese lates</name>
    <dbReference type="NCBI Taxonomy" id="270547"/>
    <lineage>
        <taxon>Eukaryota</taxon>
        <taxon>Metazoa</taxon>
        <taxon>Chordata</taxon>
        <taxon>Craniata</taxon>
        <taxon>Vertebrata</taxon>
        <taxon>Euteleostomi</taxon>
        <taxon>Actinopterygii</taxon>
        <taxon>Neopterygii</taxon>
        <taxon>Teleostei</taxon>
        <taxon>Neoteleostei</taxon>
        <taxon>Acanthomorphata</taxon>
        <taxon>Carangaria</taxon>
        <taxon>Carangaria incertae sedis</taxon>
        <taxon>Centropomidae</taxon>
        <taxon>Lates</taxon>
    </lineage>
</organism>
<dbReference type="EMBL" id="BRZM01000166">
    <property type="protein sequence ID" value="GLD69042.1"/>
    <property type="molecule type" value="Genomic_DNA"/>
</dbReference>
<evidence type="ECO:0000313" key="2">
    <source>
        <dbReference type="Proteomes" id="UP001279410"/>
    </source>
</evidence>
<keyword evidence="2" id="KW-1185">Reference proteome</keyword>
<sequence>MHTLRDGAIGKTVGKNVGENVFASMTAYSKSAEILNVAGSLKQLVSGSEIDWEDLYDQKNKSVKTEWTEEQFKRISEDLEKMSGDVCNKALSLCKRGITICEGWQHTQIRRGSENKTSKGH</sequence>
<proteinExistence type="predicted"/>
<protein>
    <submittedName>
        <fullName evidence="1">Uncharacterized protein</fullName>
    </submittedName>
</protein>
<dbReference type="AlphaFoldDB" id="A0AAD3N745"/>
<comment type="caution">
    <text evidence="1">The sequence shown here is derived from an EMBL/GenBank/DDBJ whole genome shotgun (WGS) entry which is preliminary data.</text>
</comment>
<evidence type="ECO:0000313" key="1">
    <source>
        <dbReference type="EMBL" id="GLD69042.1"/>
    </source>
</evidence>
<gene>
    <name evidence="1" type="ORF">AKAME5_002035500</name>
</gene>
<name>A0AAD3N745_LATJO</name>